<dbReference type="EMBL" id="UGVL01000001">
    <property type="protein sequence ID" value="SUE33157.1"/>
    <property type="molecule type" value="Genomic_DNA"/>
</dbReference>
<feature type="signal peptide" evidence="1">
    <location>
        <begin position="1"/>
        <end position="20"/>
    </location>
</feature>
<dbReference type="Gene3D" id="2.60.120.200">
    <property type="match status" value="1"/>
</dbReference>
<evidence type="ECO:0000313" key="3">
    <source>
        <dbReference type="Proteomes" id="UP000255233"/>
    </source>
</evidence>
<dbReference type="OrthoDB" id="9804769at2"/>
<dbReference type="Gene3D" id="2.70.98.60">
    <property type="entry name" value="alpha-galactosidase from lactobacil brevis"/>
    <property type="match status" value="1"/>
</dbReference>
<evidence type="ECO:0000256" key="1">
    <source>
        <dbReference type="SAM" id="SignalP"/>
    </source>
</evidence>
<evidence type="ECO:0000313" key="2">
    <source>
        <dbReference type="EMBL" id="SUE33157.1"/>
    </source>
</evidence>
<keyword evidence="1" id="KW-0732">Signal</keyword>
<evidence type="ECO:0008006" key="4">
    <source>
        <dbReference type="Google" id="ProtNLM"/>
    </source>
</evidence>
<dbReference type="SUPFAM" id="SSF49899">
    <property type="entry name" value="Concanavalin A-like lectins/glucanases"/>
    <property type="match status" value="1"/>
</dbReference>
<feature type="chain" id="PRO_5016805985" description="LamG-like jellyroll fold domain-containing protein" evidence="1">
    <location>
        <begin position="21"/>
        <end position="984"/>
    </location>
</feature>
<sequence>MKRTALAFLLLSLSRLVAQAEIKPVVHYNFGKAGNVTYAATPAVLHPAVGRGELRSAGQPVFYADAPADRKLKGEGSILFDGRQDGYRQEQALGTADGNRVLEIWVKAAGPDTLARQTVVSHGTAANGYAVVRHEGQWRLLCAGQETEIGAVIPGHWTHLAVAIDQGKGTLWYDGRKSGEFLPSASLAPNFSVAVSESGTEAFRGSIYEIRYSAFADGAFRPEADLLLYGTRTAGRPTGDSVFRSALLEQLEAPGYGKSVVRSLPDEHPTDDWLIRPVRQQSRLYVQRPDQGGNVRFRLSNGLVSRTFYLGDNLACISYRNLSDGAEYLRAVKPEARIRIDSIWYDIGGLTGQPELSYLLEEWLPQMKTSPRAFSLEGIETGAPEPRYPWTPQFHAAPADWPPKGLRLTMTFTPTGAVPEASGLRVRVHYEIYDGIPVIAKWIEVENGRKRAVLLRDMECEVLAVNQDQVSRLHVESDYSFALVNADLRGSALMHYAGTPKAYHVGGSTTRWIPDPDYNTWASHNQAEDKFLGFPHHNLLVSKLPMGPCTRIAPDSAFRSYVTFELLHDSDDRERQSLAHRRMYRKLAPQVTESLIAAGITSHDSIRLTALIDQMDSLGFEQLDIQAWPGVSHDNLDSAYVRHWRGIAAYAASKGIVIGGYELQIASRGRGDSVDCVHPETGRPGSLFGQSVCVASRWQDDYFPKMWEFFDRTGFRTYNMDGPYHGDPCASTAHPHHDGLEDSQWRQWSAQVAVLRELRRRGVYIPIPDWYFLNGQNATGMGYREASANLPPQQQLLLGRQYIYDGTWHKLPTMGWMTLQLVGFYTDDPRVGLEPLCENLERYEAQLFQYLASGCHLTVRGNRLYDTPQTREMVQRHLDWFRKYRDILTSEIIHVSRPTGRDLDCMMHVNPFIRHKGMVIVFNPTGRKIEKTLRLPLYYTGLQRKVRVSGADGKTVVHPLNDRQELSLPVGIEAGGHAWFLLEE</sequence>
<dbReference type="Proteomes" id="UP000255233">
    <property type="component" value="Unassembled WGS sequence"/>
</dbReference>
<dbReference type="InterPro" id="IPR013320">
    <property type="entry name" value="ConA-like_dom_sf"/>
</dbReference>
<gene>
    <name evidence="2" type="ORF">NCTC11190_00354</name>
</gene>
<dbReference type="AlphaFoldDB" id="A0A379MQN7"/>
<accession>A0A379MQN7</accession>
<keyword evidence="3" id="KW-1185">Reference proteome</keyword>
<protein>
    <recommendedName>
        <fullName evidence="4">LamG-like jellyroll fold domain-containing protein</fullName>
    </recommendedName>
</protein>
<dbReference type="GO" id="GO:0004553">
    <property type="term" value="F:hydrolase activity, hydrolyzing O-glycosyl compounds"/>
    <property type="evidence" value="ECO:0007669"/>
    <property type="project" value="UniProtKB-ARBA"/>
</dbReference>
<name>A0A379MQN7_9BACT</name>
<reference evidence="2 3" key="1">
    <citation type="submission" date="2018-06" db="EMBL/GenBank/DDBJ databases">
        <authorList>
            <consortium name="Pathogen Informatics"/>
            <person name="Doyle S."/>
        </authorList>
    </citation>
    <scope>NUCLEOTIDE SEQUENCE [LARGE SCALE GENOMIC DNA]</scope>
    <source>
        <strain evidence="2 3">NCTC11190</strain>
    </source>
</reference>
<dbReference type="GO" id="GO:0005975">
    <property type="term" value="P:carbohydrate metabolic process"/>
    <property type="evidence" value="ECO:0007669"/>
    <property type="project" value="UniProtKB-ARBA"/>
</dbReference>
<dbReference type="RefSeq" id="WP_037291582.1">
    <property type="nucleotide sequence ID" value="NZ_UGVL01000001.1"/>
</dbReference>
<organism evidence="2 3">
    <name type="scientific">Rikenella microfusus</name>
    <dbReference type="NCBI Taxonomy" id="28139"/>
    <lineage>
        <taxon>Bacteria</taxon>
        <taxon>Pseudomonadati</taxon>
        <taxon>Bacteroidota</taxon>
        <taxon>Bacteroidia</taxon>
        <taxon>Bacteroidales</taxon>
        <taxon>Rikenellaceae</taxon>
        <taxon>Rikenella</taxon>
    </lineage>
</organism>
<dbReference type="STRING" id="880526.GCA_000427365_01088"/>
<dbReference type="InterPro" id="IPR038417">
    <property type="entry name" value="Alpga-gal_N_sf"/>
</dbReference>
<proteinExistence type="predicted"/>